<reference evidence="2 3" key="1">
    <citation type="submission" date="2014-03" db="EMBL/GenBank/DDBJ databases">
        <title>Genomics of Bifidobacteria.</title>
        <authorList>
            <person name="Ventura M."/>
            <person name="Milani C."/>
            <person name="Lugli G.A."/>
        </authorList>
    </citation>
    <scope>NUCLEOTIDE SEQUENCE [LARGE SCALE GENOMIC DNA]</scope>
    <source>
        <strain evidence="2 3">LMG 11586</strain>
    </source>
</reference>
<comment type="caution">
    <text evidence="2">The sequence shown here is derived from an EMBL/GenBank/DDBJ whole genome shotgun (WGS) entry which is preliminary data.</text>
</comment>
<dbReference type="InterPro" id="IPR007345">
    <property type="entry name" value="Polysacch_pyruvyl_Trfase"/>
</dbReference>
<keyword evidence="3" id="KW-1185">Reference proteome</keyword>
<dbReference type="EMBL" id="JGYX01000002">
    <property type="protein sequence ID" value="KFI61429.1"/>
    <property type="molecule type" value="Genomic_DNA"/>
</dbReference>
<protein>
    <submittedName>
        <fullName evidence="2">Polysaccharide pyruvyl transferase</fullName>
    </submittedName>
</protein>
<dbReference type="Proteomes" id="UP000029046">
    <property type="component" value="Unassembled WGS sequence"/>
</dbReference>
<name>A0A087ARM9_9BIFI</name>
<dbReference type="GO" id="GO:0016740">
    <property type="term" value="F:transferase activity"/>
    <property type="evidence" value="ECO:0007669"/>
    <property type="project" value="UniProtKB-KW"/>
</dbReference>
<organism evidence="2 3">
    <name type="scientific">Bifidobacterium pullorum subsp. gallinarum</name>
    <dbReference type="NCBI Taxonomy" id="78344"/>
    <lineage>
        <taxon>Bacteria</taxon>
        <taxon>Bacillati</taxon>
        <taxon>Actinomycetota</taxon>
        <taxon>Actinomycetes</taxon>
        <taxon>Bifidobacteriales</taxon>
        <taxon>Bifidobacteriaceae</taxon>
        <taxon>Bifidobacterium</taxon>
    </lineage>
</organism>
<dbReference type="Pfam" id="PF04230">
    <property type="entry name" value="PS_pyruv_trans"/>
    <property type="match status" value="1"/>
</dbReference>
<keyword evidence="2" id="KW-0808">Transferase</keyword>
<sequence>MKLGIITWFNYENYGTKLQAVALQYYLRQQGYDAELIDFVVNDSTNKVKHQNPPFLKRIYGRISYDLKKIAFKKYASSFEERSKKFNSFIVEHCCLSRPIYSDKDYIEVCNQYDALIFGSDQIWNPNWMHPYYYADFDKINIPRISYAPSLGVADFPVELSSDMRNKLNRFQSLSVREKRGCQIVHALTGRQPQLVADPTLLLTSEDWERISGATCSSDTDKRYILCYFLSDNQNHWKAARRYSKKRDLPLRVIPQTGFAYWQRNISLEASAGVEEFIDLIRNADCVITDSFHACVFSIIFKKPFAVFERFSSKNPVAQNTRIYNLLDITNTQNGLQKYDSKFIHDFARPVMRPSKSFSDLLDESKQYLIESIEKAEKFRKEQIQ</sequence>
<evidence type="ECO:0000313" key="3">
    <source>
        <dbReference type="Proteomes" id="UP000029046"/>
    </source>
</evidence>
<gene>
    <name evidence="2" type="ORF">BIGA_0883</name>
</gene>
<evidence type="ECO:0000313" key="2">
    <source>
        <dbReference type="EMBL" id="KFI61429.1"/>
    </source>
</evidence>
<dbReference type="OrthoDB" id="9811182at2"/>
<proteinExistence type="predicted"/>
<dbReference type="RefSeq" id="WP_081929438.1">
    <property type="nucleotide sequence ID" value="NZ_JGYX01000002.1"/>
</dbReference>
<accession>A0A087ARM9</accession>
<evidence type="ECO:0000259" key="1">
    <source>
        <dbReference type="Pfam" id="PF04230"/>
    </source>
</evidence>
<dbReference type="AlphaFoldDB" id="A0A087ARM9"/>
<dbReference type="eggNOG" id="COG2327">
    <property type="taxonomic scope" value="Bacteria"/>
</dbReference>
<feature type="domain" description="Polysaccharide pyruvyl transferase" evidence="1">
    <location>
        <begin position="13"/>
        <end position="309"/>
    </location>
</feature>